<comment type="caution">
    <text evidence="1">The sequence shown here is derived from an EMBL/GenBank/DDBJ whole genome shotgun (WGS) entry which is preliminary data.</text>
</comment>
<dbReference type="AlphaFoldDB" id="A0A1R3HZE6"/>
<organism evidence="1 2">
    <name type="scientific">Corchorus olitorius</name>
    <dbReference type="NCBI Taxonomy" id="93759"/>
    <lineage>
        <taxon>Eukaryota</taxon>
        <taxon>Viridiplantae</taxon>
        <taxon>Streptophyta</taxon>
        <taxon>Embryophyta</taxon>
        <taxon>Tracheophyta</taxon>
        <taxon>Spermatophyta</taxon>
        <taxon>Magnoliopsida</taxon>
        <taxon>eudicotyledons</taxon>
        <taxon>Gunneridae</taxon>
        <taxon>Pentapetalae</taxon>
        <taxon>rosids</taxon>
        <taxon>malvids</taxon>
        <taxon>Malvales</taxon>
        <taxon>Malvaceae</taxon>
        <taxon>Grewioideae</taxon>
        <taxon>Apeibeae</taxon>
        <taxon>Corchorus</taxon>
    </lineage>
</organism>
<gene>
    <name evidence="1" type="ORF">COLO4_25912</name>
</gene>
<proteinExistence type="predicted"/>
<sequence>MGRASVRAGASCEKVPECNCEGAMLREIAA</sequence>
<dbReference type="EMBL" id="AWUE01019184">
    <property type="protein sequence ID" value="OMO75722.1"/>
    <property type="molecule type" value="Genomic_DNA"/>
</dbReference>
<reference evidence="2" key="1">
    <citation type="submission" date="2013-09" db="EMBL/GenBank/DDBJ databases">
        <title>Corchorus olitorius genome sequencing.</title>
        <authorList>
            <person name="Alam M."/>
            <person name="Haque M.S."/>
            <person name="Islam M.S."/>
            <person name="Emdad E.M."/>
            <person name="Islam M.M."/>
            <person name="Ahmed B."/>
            <person name="Halim A."/>
            <person name="Hossen Q.M.M."/>
            <person name="Hossain M.Z."/>
            <person name="Ahmed R."/>
            <person name="Khan M.M."/>
            <person name="Islam R."/>
            <person name="Rashid M.M."/>
            <person name="Khan S.A."/>
            <person name="Rahman M.S."/>
            <person name="Alam M."/>
            <person name="Yahiya A.S."/>
            <person name="Khan M.S."/>
            <person name="Azam M.S."/>
            <person name="Haque T."/>
            <person name="Lashkar M.Z.H."/>
            <person name="Akhand A.I."/>
            <person name="Morshed G."/>
            <person name="Roy S."/>
            <person name="Uddin K.S."/>
            <person name="Rabeya T."/>
            <person name="Hossain A.S."/>
            <person name="Chowdhury A."/>
            <person name="Snigdha A.R."/>
            <person name="Mortoza M.S."/>
            <person name="Matin S.A."/>
            <person name="Hoque S.M.E."/>
            <person name="Islam M.K."/>
            <person name="Roy D.K."/>
            <person name="Haider R."/>
            <person name="Moosa M.M."/>
            <person name="Elias S.M."/>
            <person name="Hasan A.M."/>
            <person name="Jahan S."/>
            <person name="Shafiuddin M."/>
            <person name="Mahmood N."/>
            <person name="Shommy N.S."/>
        </authorList>
    </citation>
    <scope>NUCLEOTIDE SEQUENCE [LARGE SCALE GENOMIC DNA]</scope>
    <source>
        <strain evidence="2">cv. O-4</strain>
    </source>
</reference>
<evidence type="ECO:0000313" key="1">
    <source>
        <dbReference type="EMBL" id="OMO75722.1"/>
    </source>
</evidence>
<keyword evidence="2" id="KW-1185">Reference proteome</keyword>
<protein>
    <submittedName>
        <fullName evidence="1">Uncharacterized protein</fullName>
    </submittedName>
</protein>
<evidence type="ECO:0000313" key="2">
    <source>
        <dbReference type="Proteomes" id="UP000187203"/>
    </source>
</evidence>
<dbReference type="Proteomes" id="UP000187203">
    <property type="component" value="Unassembled WGS sequence"/>
</dbReference>
<accession>A0A1R3HZE6</accession>
<name>A0A1R3HZE6_9ROSI</name>